<feature type="compositionally biased region" description="Polar residues" evidence="4">
    <location>
        <begin position="515"/>
        <end position="526"/>
    </location>
</feature>
<evidence type="ECO:0000256" key="4">
    <source>
        <dbReference type="SAM" id="MobiDB-lite"/>
    </source>
</evidence>
<feature type="compositionally biased region" description="Polar residues" evidence="4">
    <location>
        <begin position="539"/>
        <end position="551"/>
    </location>
</feature>
<comment type="caution">
    <text evidence="6">The sequence shown here is derived from an EMBL/GenBank/DDBJ whole genome shotgun (WGS) entry which is preliminary data.</text>
</comment>
<dbReference type="Gene3D" id="1.10.510.10">
    <property type="entry name" value="Transferase(Phosphotransferase) domain 1"/>
    <property type="match status" value="2"/>
</dbReference>
<gene>
    <name evidence="6" type="ORF">BLNAU_13048</name>
</gene>
<feature type="region of interest" description="Disordered" evidence="4">
    <location>
        <begin position="1893"/>
        <end position="1945"/>
    </location>
</feature>
<evidence type="ECO:0000256" key="2">
    <source>
        <dbReference type="ARBA" id="ARBA00022840"/>
    </source>
</evidence>
<feature type="compositionally biased region" description="Basic and acidic residues" evidence="4">
    <location>
        <begin position="1058"/>
        <end position="1067"/>
    </location>
</feature>
<feature type="region of interest" description="Disordered" evidence="4">
    <location>
        <begin position="2238"/>
        <end position="2259"/>
    </location>
</feature>
<feature type="compositionally biased region" description="Polar residues" evidence="4">
    <location>
        <begin position="1655"/>
        <end position="1669"/>
    </location>
</feature>
<feature type="compositionally biased region" description="Basic and acidic residues" evidence="4">
    <location>
        <begin position="968"/>
        <end position="978"/>
    </location>
</feature>
<feature type="compositionally biased region" description="Basic residues" evidence="4">
    <location>
        <begin position="1936"/>
        <end position="1945"/>
    </location>
</feature>
<dbReference type="PROSITE" id="PS00107">
    <property type="entry name" value="PROTEIN_KINASE_ATP"/>
    <property type="match status" value="1"/>
</dbReference>
<keyword evidence="6" id="KW-0723">Serine/threonine-protein kinase</keyword>
<dbReference type="InterPro" id="IPR000719">
    <property type="entry name" value="Prot_kinase_dom"/>
</dbReference>
<dbReference type="GO" id="GO:0004674">
    <property type="term" value="F:protein serine/threonine kinase activity"/>
    <property type="evidence" value="ECO:0007669"/>
    <property type="project" value="UniProtKB-KW"/>
</dbReference>
<dbReference type="PROSITE" id="PS00108">
    <property type="entry name" value="PROTEIN_KINASE_ST"/>
    <property type="match status" value="1"/>
</dbReference>
<evidence type="ECO:0000259" key="5">
    <source>
        <dbReference type="PROSITE" id="PS50011"/>
    </source>
</evidence>
<feature type="region of interest" description="Disordered" evidence="4">
    <location>
        <begin position="881"/>
        <end position="1016"/>
    </location>
</feature>
<feature type="region of interest" description="Disordered" evidence="4">
    <location>
        <begin position="1655"/>
        <end position="1690"/>
    </location>
</feature>
<feature type="compositionally biased region" description="Acidic residues" evidence="4">
    <location>
        <begin position="984"/>
        <end position="993"/>
    </location>
</feature>
<feature type="region of interest" description="Disordered" evidence="4">
    <location>
        <begin position="1734"/>
        <end position="1791"/>
    </location>
</feature>
<dbReference type="PANTHER" id="PTHR24361">
    <property type="entry name" value="MITOGEN-ACTIVATED KINASE KINASE KINASE"/>
    <property type="match status" value="1"/>
</dbReference>
<feature type="compositionally biased region" description="Basic and acidic residues" evidence="4">
    <location>
        <begin position="1353"/>
        <end position="1370"/>
    </location>
</feature>
<dbReference type="CDD" id="cd14008">
    <property type="entry name" value="STKc_LKB1_CaMKK"/>
    <property type="match status" value="1"/>
</dbReference>
<feature type="region of interest" description="Disordered" evidence="4">
    <location>
        <begin position="1978"/>
        <end position="2034"/>
    </location>
</feature>
<dbReference type="InterPro" id="IPR053235">
    <property type="entry name" value="Ser_Thr_kinase"/>
</dbReference>
<feature type="region of interest" description="Disordered" evidence="4">
    <location>
        <begin position="1"/>
        <end position="33"/>
    </location>
</feature>
<feature type="compositionally biased region" description="Polar residues" evidence="4">
    <location>
        <begin position="996"/>
        <end position="1008"/>
    </location>
</feature>
<feature type="region of interest" description="Disordered" evidence="4">
    <location>
        <begin position="598"/>
        <end position="625"/>
    </location>
</feature>
<evidence type="ECO:0000256" key="1">
    <source>
        <dbReference type="ARBA" id="ARBA00022741"/>
    </source>
</evidence>
<dbReference type="InterPro" id="IPR011009">
    <property type="entry name" value="Kinase-like_dom_sf"/>
</dbReference>
<feature type="compositionally biased region" description="Basic and acidic residues" evidence="4">
    <location>
        <begin position="781"/>
        <end position="800"/>
    </location>
</feature>
<dbReference type="PROSITE" id="PS50011">
    <property type="entry name" value="PROTEIN_KINASE_DOM"/>
    <property type="match status" value="2"/>
</dbReference>
<feature type="compositionally biased region" description="Basic residues" evidence="4">
    <location>
        <begin position="764"/>
        <end position="780"/>
    </location>
</feature>
<feature type="region of interest" description="Disordered" evidence="4">
    <location>
        <begin position="1032"/>
        <end position="1091"/>
    </location>
</feature>
<evidence type="ECO:0000256" key="3">
    <source>
        <dbReference type="PROSITE-ProRule" id="PRU10141"/>
    </source>
</evidence>
<feature type="compositionally biased region" description="Basic residues" evidence="4">
    <location>
        <begin position="889"/>
        <end position="898"/>
    </location>
</feature>
<dbReference type="InterPro" id="IPR017441">
    <property type="entry name" value="Protein_kinase_ATP_BS"/>
</dbReference>
<feature type="region of interest" description="Disordered" evidence="4">
    <location>
        <begin position="1298"/>
        <end position="1389"/>
    </location>
</feature>
<feature type="compositionally biased region" description="Acidic residues" evidence="4">
    <location>
        <begin position="1325"/>
        <end position="1344"/>
    </location>
</feature>
<keyword evidence="2 3" id="KW-0067">ATP-binding</keyword>
<reference evidence="6 7" key="1">
    <citation type="journal article" date="2022" name="bioRxiv">
        <title>Genomics of Preaxostyla Flagellates Illuminates Evolutionary Transitions and the Path Towards Mitochondrial Loss.</title>
        <authorList>
            <person name="Novak L.V.F."/>
            <person name="Treitli S.C."/>
            <person name="Pyrih J."/>
            <person name="Halakuc P."/>
            <person name="Pipaliya S.V."/>
            <person name="Vacek V."/>
            <person name="Brzon O."/>
            <person name="Soukal P."/>
            <person name="Eme L."/>
            <person name="Dacks J.B."/>
            <person name="Karnkowska A."/>
            <person name="Elias M."/>
            <person name="Hampl V."/>
        </authorList>
    </citation>
    <scope>NUCLEOTIDE SEQUENCE [LARGE SCALE GENOMIC DNA]</scope>
    <source>
        <strain evidence="6">NAU3</strain>
        <tissue evidence="6">Gut</tissue>
    </source>
</reference>
<dbReference type="Gene3D" id="3.30.200.20">
    <property type="entry name" value="Phosphorylase Kinase, domain 1"/>
    <property type="match status" value="2"/>
</dbReference>
<feature type="compositionally biased region" description="Polar residues" evidence="4">
    <location>
        <begin position="1082"/>
        <end position="1091"/>
    </location>
</feature>
<proteinExistence type="predicted"/>
<feature type="region of interest" description="Disordered" evidence="4">
    <location>
        <begin position="1196"/>
        <end position="1264"/>
    </location>
</feature>
<dbReference type="Proteomes" id="UP001281761">
    <property type="component" value="Unassembled WGS sequence"/>
</dbReference>
<feature type="compositionally biased region" description="Polar residues" evidence="4">
    <location>
        <begin position="803"/>
        <end position="814"/>
    </location>
</feature>
<feature type="compositionally biased region" description="Polar residues" evidence="4">
    <location>
        <begin position="561"/>
        <end position="571"/>
    </location>
</feature>
<dbReference type="EC" id="2.7.11.1" evidence="6"/>
<organism evidence="6 7">
    <name type="scientific">Blattamonas nauphoetae</name>
    <dbReference type="NCBI Taxonomy" id="2049346"/>
    <lineage>
        <taxon>Eukaryota</taxon>
        <taxon>Metamonada</taxon>
        <taxon>Preaxostyla</taxon>
        <taxon>Oxymonadida</taxon>
        <taxon>Blattamonas</taxon>
    </lineage>
</organism>
<name>A0ABQ9XKT1_9EUKA</name>
<feature type="region of interest" description="Disordered" evidence="4">
    <location>
        <begin position="405"/>
        <end position="433"/>
    </location>
</feature>
<keyword evidence="6" id="KW-0418">Kinase</keyword>
<dbReference type="SMART" id="SM00220">
    <property type="entry name" value="S_TKc"/>
    <property type="match status" value="1"/>
</dbReference>
<feature type="region of interest" description="Disordered" evidence="4">
    <location>
        <begin position="733"/>
        <end position="814"/>
    </location>
</feature>
<feature type="binding site" evidence="3">
    <location>
        <position position="129"/>
    </location>
    <ligand>
        <name>ATP</name>
        <dbReference type="ChEBI" id="CHEBI:30616"/>
    </ligand>
</feature>
<dbReference type="Pfam" id="PF00069">
    <property type="entry name" value="Pkinase"/>
    <property type="match status" value="3"/>
</dbReference>
<feature type="compositionally biased region" description="Low complexity" evidence="4">
    <location>
        <begin position="1902"/>
        <end position="1912"/>
    </location>
</feature>
<protein>
    <submittedName>
        <fullName evidence="6">Serine/threonine protein kinase</fullName>
        <ecNumber evidence="6">2.7.11.1</ecNumber>
    </submittedName>
</protein>
<feature type="compositionally biased region" description="Polar residues" evidence="4">
    <location>
        <begin position="1676"/>
        <end position="1685"/>
    </location>
</feature>
<feature type="compositionally biased region" description="Basic and acidic residues" evidence="4">
    <location>
        <begin position="1196"/>
        <end position="1244"/>
    </location>
</feature>
<dbReference type="InterPro" id="IPR008271">
    <property type="entry name" value="Ser/Thr_kinase_AS"/>
</dbReference>
<feature type="compositionally biased region" description="Low complexity" evidence="4">
    <location>
        <begin position="1772"/>
        <end position="1783"/>
    </location>
</feature>
<feature type="domain" description="Protein kinase" evidence="5">
    <location>
        <begin position="100"/>
        <end position="465"/>
    </location>
</feature>
<feature type="domain" description="Protein kinase" evidence="5">
    <location>
        <begin position="1397"/>
        <end position="1653"/>
    </location>
</feature>
<accession>A0ABQ9XKT1</accession>
<keyword evidence="7" id="KW-1185">Reference proteome</keyword>
<evidence type="ECO:0000313" key="6">
    <source>
        <dbReference type="EMBL" id="KAK2951948.1"/>
    </source>
</evidence>
<dbReference type="SUPFAM" id="SSF56112">
    <property type="entry name" value="Protein kinase-like (PK-like)"/>
    <property type="match status" value="2"/>
</dbReference>
<evidence type="ECO:0000313" key="7">
    <source>
        <dbReference type="Proteomes" id="UP001281761"/>
    </source>
</evidence>
<keyword evidence="6" id="KW-0808">Transferase</keyword>
<sequence length="2259" mass="253637">MGNTPSQEVLSTPSVATSPEPTPVSSPQVSQMTEASDILKLEDMMISEMVNPPSEMELDYLGFVEDLLLSFERKIPQGLLYTTRLAKVKSQSGQKLLNQYSMEGFLGKGSYGKVNKCVDVNTGAVYAIKSFNRAQIEKKKLNQPCILEQIIKEIAIMSSLRHEHIVNLVEVINDPTAKKLYLVVDYGDYGSLDKANIDCSTKEGLDELRQYMRDIIEALHYIHSNFIVHRDIKPENILIYQGRDEHGNPAKRAKLADFGAAEFLHPNRVQNSNVFGSRSSKMTLNSGTHTPSNRSHTNTLSNNSPNILDSRTTPHSLTGSNTSLVSSVSQPHIEITTHLLTGLQGTPTFFSPELITARTHPLINAVAPFPVDVWAAGVTFFFLTFQKVPFSGSTELELFHSICTETPPEISSDPPKPPTYSPTASTPHNSVDDDKEQLVDVIRRCLNKNPEDRVHVVELMCHPFVTHNFSQLLLPPHIQDVLNGAREEIRQEYSIHKHLSHSRAPIPHSTPPSNPASNHTSPSALQLHSPHQDKRTNAHSRCSSLTQSISTLLDDIDTPHTPVNASFTSETIKPPDEGTSGGMDLTEEHTTLLHLNMPRQEASPPDNASSEPGDSYSDRDPDDVRNHPRLCCKHTTVYSLNISRFYCDTLFSTVLSRLCPFHSAGDTLQRNHGSTPVSSPNVKVNNANTPHIIIHSISPHQARTFYQRVCTFYRMDYNKERDNVYLAEAYTVEKRKKRKKRQTHDSDGNSSNTSDLPPRADFRNRRRSIGSRNRNGGRRRSIGENLHHHHSTDLHNELKQGDPQFNSSTQIDAEGSLSNRSISLSARKRDDTFLDFIADKRLINDQFDTLAKERNVETGSSFQVDISSMFAASMGDEWGHKFGMDRRARQERRRKEKRNNRNSDEEFEPITTNPRRSSRKPRQSNSSNNSSNEEDSSKPSLPEVTKEPPTPGGHTAIAPGKQFRKSRSTYDKESRSDPWSEFATTEENEEEEVNPGNLNIQWLTPSRSNSHRTDDSDTTFVFTQHKSFGSNHSLVRRHSTKTGVSRKSTLPRIYEEDETKKDEDIKNRPRSGSEFSTIKVESPSSQNPTTHHMTKLHMQDCPGTAEEKVDDFHLSIPGSTNVPSPPHIISLSIEKTAPITPSIPSPKLLPPQMVGNRPSPLKPPNLLIPQAGSPMSNLSLPRTPLTRLFTTLETKKELKKEEENRRLKEKGEKENERRARINEFHQEVFGDIAERKRREKENRENMSSAPPPDEDNENGSNYDYFFDGVVETDRMLLDTDRGDDAFFDFVAPSPFNLVEVPTGEGSGTFEPSHDGQDAVGFLDSDGTEDEEEEADDEAESEDDSKADLQTPRKSVEEAEKQEFPRTETPPKRGCCCDSDSTVSEHELPRDPTNRFVQEIGTLFYQSSYKRIYRAYDMDTGNEVTWCETQLLDVDDQGLEEIHQGMVKLQGVRHPFLISYLSHWFDRDKSVLSVIREYMHGVTMKSFIETRGIPRLPIVLRWVHQILTCLNDLHTSTPPLKYLGLQSDNVYIQTSVGSVKLSPIRLDVITKYLPPHIQIIHPAYRAPEFRTPQCSTATDIFSFGMCLIFLLTGTEPYAEITDPMEIRTHIKQGIPPKNLSEIQSPDVLSVIKQCINPNPMHRPTAATLLQNPSILISSPSHETDDSQTCPNFPMTLDSPTPSNPGQGSHRHAEPLKNVFLRHHITPGDDLTHLYVMLSDQEFMNFIDRCAVEGTIPEGPMPRNQDVDSSREISISPEPHHHPPSALITEENPESPSSSPATTSNYLSSTQPSLASSNQSELAVSILPFGNSPQVVSDFLSQLRKVFRAYQRVKRIDIDYDITITNTRNAPPHFVAELEKLRNTLTTSFTDYLLPLRQNAVFMQNLKHASDLALINPKKRPLRQSRSQRQLQQHSPRHMPQKDKEAKANSSLSESTGKKNRPLRKREKSARELNMLLEALKQTVNTQQLSSAINQTISNLEKKKTPTLRSHLSRGKKKKDIGEGDDHEPTRRVSRRKTRHETSSPFSSSSLSEKDNAFEPSIEANLHQVTEQAQAASHSPLSSPHTAMAIRLINIKHKYLTPTIPPDSPATLLVLASANLDEPDSGHHFYRHRGYRHTPSLTDLSSSRFMSYSPSTPLITSYASPIGRKVSTNNLSSIVSISPSPVHTHSLPSVLGLLQSTQSSITQSVQALYSSIMPFISNFLEDAGKDEDWYLSFVDETARIVEDILEQRNHSLKTTLANGGILSPHDNDLGDNESSSP</sequence>
<feature type="region of interest" description="Disordered" evidence="4">
    <location>
        <begin position="271"/>
        <end position="324"/>
    </location>
</feature>
<keyword evidence="1 3" id="KW-0547">Nucleotide-binding</keyword>
<feature type="compositionally biased region" description="Basic and acidic residues" evidence="4">
    <location>
        <begin position="1998"/>
        <end position="2009"/>
    </location>
</feature>
<feature type="compositionally biased region" description="Basic and acidic residues" evidence="4">
    <location>
        <begin position="616"/>
        <end position="625"/>
    </location>
</feature>
<dbReference type="EMBL" id="JARBJD010000110">
    <property type="protein sequence ID" value="KAK2951948.1"/>
    <property type="molecule type" value="Genomic_DNA"/>
</dbReference>
<feature type="region of interest" description="Disordered" evidence="4">
    <location>
        <begin position="499"/>
        <end position="584"/>
    </location>
</feature>